<dbReference type="OrthoDB" id="7763451at2759"/>
<feature type="compositionally biased region" description="Basic and acidic residues" evidence="1">
    <location>
        <begin position="290"/>
        <end position="311"/>
    </location>
</feature>
<keyword evidence="3" id="KW-1185">Reference proteome</keyword>
<dbReference type="STRING" id="42157.A0A182ECE7"/>
<dbReference type="WBParaSite" id="nOo.2.0.1.t05741-RA">
    <property type="protein sequence ID" value="nOo.2.0.1.t05741-RA"/>
    <property type="gene ID" value="nOo.2.0.1.g05741"/>
</dbReference>
<proteinExistence type="predicted"/>
<dbReference type="GO" id="GO:0003676">
    <property type="term" value="F:nucleic acid binding"/>
    <property type="evidence" value="ECO:0007669"/>
    <property type="project" value="InterPro"/>
</dbReference>
<feature type="compositionally biased region" description="Low complexity" evidence="1">
    <location>
        <begin position="95"/>
        <end position="106"/>
    </location>
</feature>
<gene>
    <name evidence="2" type="ORF">NOO_LOCUS5741</name>
</gene>
<feature type="compositionally biased region" description="Basic and acidic residues" evidence="1">
    <location>
        <begin position="318"/>
        <end position="340"/>
    </location>
</feature>
<dbReference type="Proteomes" id="UP000271087">
    <property type="component" value="Unassembled WGS sequence"/>
</dbReference>
<dbReference type="SUPFAM" id="SSF54928">
    <property type="entry name" value="RNA-binding domain, RBD"/>
    <property type="match status" value="1"/>
</dbReference>
<organism evidence="4">
    <name type="scientific">Onchocerca ochengi</name>
    <name type="common">Filarial nematode worm</name>
    <dbReference type="NCBI Taxonomy" id="42157"/>
    <lineage>
        <taxon>Eukaryota</taxon>
        <taxon>Metazoa</taxon>
        <taxon>Ecdysozoa</taxon>
        <taxon>Nematoda</taxon>
        <taxon>Chromadorea</taxon>
        <taxon>Rhabditida</taxon>
        <taxon>Spirurina</taxon>
        <taxon>Spiruromorpha</taxon>
        <taxon>Filarioidea</taxon>
        <taxon>Onchocercidae</taxon>
        <taxon>Onchocerca</taxon>
    </lineage>
</organism>
<evidence type="ECO:0000313" key="2">
    <source>
        <dbReference type="EMBL" id="VDK79139.1"/>
    </source>
</evidence>
<feature type="compositionally biased region" description="Basic and acidic residues" evidence="1">
    <location>
        <begin position="159"/>
        <end position="181"/>
    </location>
</feature>
<feature type="region of interest" description="Disordered" evidence="1">
    <location>
        <begin position="88"/>
        <end position="357"/>
    </location>
</feature>
<dbReference type="InterPro" id="IPR035979">
    <property type="entry name" value="RBD_domain_sf"/>
</dbReference>
<feature type="compositionally biased region" description="Basic and acidic residues" evidence="1">
    <location>
        <begin position="264"/>
        <end position="282"/>
    </location>
</feature>
<dbReference type="EMBL" id="UYRW01001604">
    <property type="protein sequence ID" value="VDK79139.1"/>
    <property type="molecule type" value="Genomic_DNA"/>
</dbReference>
<dbReference type="AlphaFoldDB" id="A0A182ECE7"/>
<sequence length="357" mass="42339">MYLRMTSGTENLPCAYAYIEFTNQPTVPIALQNNGIEFKGRCLRIQHSRVAIIKPERKTADMALQEVEEAIRVNQNPDKAANALSKLNQGLGMDRSYSPVRRSGSPRSHRSHSSSRRRRSRSRSKSRRRHRSKSKDRRSRSRSREHRRRSHSRHRRLSRSKDRKEKDKEKERRDKEKEREKKERKRSRSRTPHKKDDRRERDKDKDKKDRESNSRRDKEKNNRSEKNDKKEEKDCDKGKKNSRKEKERERNSRKNDNKSGSVKTEVKLQIEHGESMEVDHPEQITASDETAMRERLMEKVLARNGPKKDQSMDIEMVDTDKEKNELQSKRSSSIDRESLRKKSRKHSESSSTSSHSE</sequence>
<evidence type="ECO:0000256" key="1">
    <source>
        <dbReference type="SAM" id="MobiDB-lite"/>
    </source>
</evidence>
<reference evidence="2 3" key="2">
    <citation type="submission" date="2018-08" db="EMBL/GenBank/DDBJ databases">
        <authorList>
            <person name="Laetsch R D."/>
            <person name="Stevens L."/>
            <person name="Kumar S."/>
            <person name="Blaxter L. M."/>
        </authorList>
    </citation>
    <scope>NUCLEOTIDE SEQUENCE [LARGE SCALE GENOMIC DNA]</scope>
</reference>
<feature type="compositionally biased region" description="Basic and acidic residues" evidence="1">
    <location>
        <begin position="194"/>
        <end position="257"/>
    </location>
</feature>
<evidence type="ECO:0000313" key="3">
    <source>
        <dbReference type="Proteomes" id="UP000271087"/>
    </source>
</evidence>
<reference evidence="4" key="1">
    <citation type="submission" date="2016-06" db="UniProtKB">
        <authorList>
            <consortium name="WormBaseParasite"/>
        </authorList>
    </citation>
    <scope>IDENTIFICATION</scope>
</reference>
<feature type="compositionally biased region" description="Basic residues" evidence="1">
    <location>
        <begin position="107"/>
        <end position="158"/>
    </location>
</feature>
<name>A0A182ECE7_ONCOC</name>
<protein>
    <submittedName>
        <fullName evidence="4">RRM domain-containing protein</fullName>
    </submittedName>
</protein>
<accession>A0A182ECE7</accession>
<feature type="compositionally biased region" description="Basic residues" evidence="1">
    <location>
        <begin position="182"/>
        <end position="193"/>
    </location>
</feature>
<evidence type="ECO:0000313" key="4">
    <source>
        <dbReference type="WBParaSite" id="nOo.2.0.1.t05741-RA"/>
    </source>
</evidence>